<keyword evidence="6" id="KW-0032">Aminotransferase</keyword>
<proteinExistence type="inferred from homology"/>
<dbReference type="InterPro" id="IPR015421">
    <property type="entry name" value="PyrdxlP-dep_Trfase_major"/>
</dbReference>
<dbReference type="GO" id="GO:0030170">
    <property type="term" value="F:pyridoxal phosphate binding"/>
    <property type="evidence" value="ECO:0007669"/>
    <property type="project" value="TreeGrafter"/>
</dbReference>
<evidence type="ECO:0000313" key="6">
    <source>
        <dbReference type="EMBL" id="QEO15033.1"/>
    </source>
</evidence>
<evidence type="ECO:0000256" key="1">
    <source>
        <dbReference type="ARBA" id="ARBA00022898"/>
    </source>
</evidence>
<dbReference type="PANTHER" id="PTHR30244:SF36">
    <property type="entry name" value="3-OXO-GLUCOSE-6-PHOSPHATE:GLUTAMATE AMINOTRANSFERASE"/>
    <property type="match status" value="1"/>
</dbReference>
<sequence length="388" mass="40794">MTDTLRATEDTAADPGPVPFLDLAAQQAEVADEVLATWQQQLVTASFIGGVEVAAFEREYAEYIGVEHCIGVGNGTDAIELALRAVGVGRGDEVILPVNTFIATAEAVSRVGATPVFVDVDDEHLLIDPRAVDAAVSERTRVVIPVHLYGQTAPVEAIESIARRHDLIVVEDAAQSQGASSAAGRAGALGRVAATSFYPGKNLGAAGDAGAVLTNDAAVAGVVRELGSHGSRVKYVHDRVGGNSRLDSVQATVLRAKLRRLDGWNANRRAAAARYAELLADAPGVRIPVSRPGNTDVWHLYVVRVDERDRVLDGLAAAGIGAAIHYPVPLHLTGAYRDLGYREGQFPIAEASSSRILSLPMSPHLSSAQQERVAEVLRDLTSAGAAAT</sequence>
<keyword evidence="6" id="KW-0808">Transferase</keyword>
<organism evidence="6 7">
    <name type="scientific">Agromyces intestinalis</name>
    <dbReference type="NCBI Taxonomy" id="2592652"/>
    <lineage>
        <taxon>Bacteria</taxon>
        <taxon>Bacillati</taxon>
        <taxon>Actinomycetota</taxon>
        <taxon>Actinomycetes</taxon>
        <taxon>Micrococcales</taxon>
        <taxon>Microbacteriaceae</taxon>
        <taxon>Agromyces</taxon>
    </lineage>
</organism>
<dbReference type="AlphaFoldDB" id="A0A5C1YG62"/>
<dbReference type="InterPro" id="IPR000653">
    <property type="entry name" value="DegT/StrS_aminotransferase"/>
</dbReference>
<dbReference type="Proteomes" id="UP000324678">
    <property type="component" value="Chromosome"/>
</dbReference>
<dbReference type="PIRSF" id="PIRSF000390">
    <property type="entry name" value="PLP_StrS"/>
    <property type="match status" value="1"/>
</dbReference>
<dbReference type="EMBL" id="CP043505">
    <property type="protein sequence ID" value="QEO15033.1"/>
    <property type="molecule type" value="Genomic_DNA"/>
</dbReference>
<evidence type="ECO:0000256" key="5">
    <source>
        <dbReference type="RuleBase" id="RU004508"/>
    </source>
</evidence>
<gene>
    <name evidence="6" type="ORF">FLP10_11855</name>
</gene>
<evidence type="ECO:0000256" key="2">
    <source>
        <dbReference type="ARBA" id="ARBA00037999"/>
    </source>
</evidence>
<dbReference type="GO" id="GO:0008483">
    <property type="term" value="F:transaminase activity"/>
    <property type="evidence" value="ECO:0007669"/>
    <property type="project" value="UniProtKB-KW"/>
</dbReference>
<feature type="active site" description="Proton acceptor" evidence="3">
    <location>
        <position position="201"/>
    </location>
</feature>
<evidence type="ECO:0000256" key="3">
    <source>
        <dbReference type="PIRSR" id="PIRSR000390-1"/>
    </source>
</evidence>
<comment type="similarity">
    <text evidence="2 5">Belongs to the DegT/DnrJ/EryC1 family.</text>
</comment>
<reference evidence="6 7" key="1">
    <citation type="submission" date="2019-09" db="EMBL/GenBank/DDBJ databases">
        <title>Genome sequencing of strain KACC 19306.</title>
        <authorList>
            <person name="Heo J."/>
            <person name="Kim S.-J."/>
            <person name="Kim J.-S."/>
            <person name="Hong S.-B."/>
            <person name="Kwon S.-W."/>
        </authorList>
    </citation>
    <scope>NUCLEOTIDE SEQUENCE [LARGE SCALE GENOMIC DNA]</scope>
    <source>
        <strain evidence="6 7">KACC 19306</strain>
    </source>
</reference>
<dbReference type="CDD" id="cd00616">
    <property type="entry name" value="AHBA_syn"/>
    <property type="match status" value="1"/>
</dbReference>
<feature type="modified residue" description="N6-(pyridoxal phosphate)lysine" evidence="4">
    <location>
        <position position="201"/>
    </location>
</feature>
<evidence type="ECO:0000256" key="4">
    <source>
        <dbReference type="PIRSR" id="PIRSR000390-2"/>
    </source>
</evidence>
<dbReference type="Gene3D" id="3.40.640.10">
    <property type="entry name" value="Type I PLP-dependent aspartate aminotransferase-like (Major domain)"/>
    <property type="match status" value="1"/>
</dbReference>
<accession>A0A5C1YG62</accession>
<name>A0A5C1YG62_9MICO</name>
<dbReference type="Pfam" id="PF01041">
    <property type="entry name" value="DegT_DnrJ_EryC1"/>
    <property type="match status" value="1"/>
</dbReference>
<dbReference type="RefSeq" id="WP_149161052.1">
    <property type="nucleotide sequence ID" value="NZ_CP043505.1"/>
</dbReference>
<dbReference type="InterPro" id="IPR015424">
    <property type="entry name" value="PyrdxlP-dep_Trfase"/>
</dbReference>
<protein>
    <submittedName>
        <fullName evidence="6">DegT/DnrJ/EryC1/StrS family aminotransferase</fullName>
    </submittedName>
</protein>
<dbReference type="SUPFAM" id="SSF53383">
    <property type="entry name" value="PLP-dependent transferases"/>
    <property type="match status" value="1"/>
</dbReference>
<dbReference type="GO" id="GO:0000271">
    <property type="term" value="P:polysaccharide biosynthetic process"/>
    <property type="evidence" value="ECO:0007669"/>
    <property type="project" value="TreeGrafter"/>
</dbReference>
<dbReference type="InterPro" id="IPR015422">
    <property type="entry name" value="PyrdxlP-dep_Trfase_small"/>
</dbReference>
<keyword evidence="1 4" id="KW-0663">Pyridoxal phosphate</keyword>
<dbReference type="OrthoDB" id="9804264at2"/>
<evidence type="ECO:0000313" key="7">
    <source>
        <dbReference type="Proteomes" id="UP000324678"/>
    </source>
</evidence>
<dbReference type="PANTHER" id="PTHR30244">
    <property type="entry name" value="TRANSAMINASE"/>
    <property type="match status" value="1"/>
</dbReference>
<dbReference type="KEGG" id="ail:FLP10_11855"/>
<dbReference type="Gene3D" id="3.90.1150.10">
    <property type="entry name" value="Aspartate Aminotransferase, domain 1"/>
    <property type="match status" value="1"/>
</dbReference>
<keyword evidence="7" id="KW-1185">Reference proteome</keyword>